<dbReference type="KEGG" id="pbk:Back11_64100"/>
<dbReference type="Proteomes" id="UP000275368">
    <property type="component" value="Chromosome"/>
</dbReference>
<sequence length="577" mass="66059">MKQRKPIIQAGSMVLAILLMVAGGIYLVNKEAGVKTMETIQKQSNANEQHEPDSAVPPTVQPVNYTISTASSMVKVMPKDELPERRNIKLSLAGNEYESFQVVVRADAKVDEAAVRIGDFVNGDHRLTDIEWYQVGYVWIDTFEGHPTPEIAETQQPGWYPDPLLPRKNVQLLENWSNPIWFTVHAPEDAAPGIYKGSVGVEINGTTNWVEVEVEVYRFSLSQKPALPTLFSLSFMHLKEVYGQVDEEMRRKWFDYVANYRISPDDLYLNPQMPEWDMAVTAHERGFYKDKVNGFTLYPVTSTWDDREASAEKLIERFEHSRPYIDQIIGTDAVNSSNGVFYGFDENEVRHFDTMKEVNAHIKKTYPNIPIATTSQYIDSYERMKELNVDILILCLFDNLYNNDFADSLRKQGKKVWAYTGMQPYNPEPNWRIENSPMEARLLLSAMALHERFDGFLYWSLNYYYKGTGAVPAPIKRNESILTNWSITTPTEEFKWLHGDGVLLYAGEDGPIGSIRMENIRDGLEDYEYYKQLEHIAGFDAAFGAADELVKSTSEFVRSPEQLYEVRQRISAMISGS</sequence>
<name>A0A3G9J9M1_9BACL</name>
<evidence type="ECO:0000313" key="4">
    <source>
        <dbReference type="Proteomes" id="UP000275368"/>
    </source>
</evidence>
<dbReference type="RefSeq" id="WP_164523087.1">
    <property type="nucleotide sequence ID" value="NZ_AP019308.1"/>
</dbReference>
<organism evidence="3 4">
    <name type="scientific">Paenibacillus baekrokdamisoli</name>
    <dbReference type="NCBI Taxonomy" id="1712516"/>
    <lineage>
        <taxon>Bacteria</taxon>
        <taxon>Bacillati</taxon>
        <taxon>Bacillota</taxon>
        <taxon>Bacilli</taxon>
        <taxon>Bacillales</taxon>
        <taxon>Paenibacillaceae</taxon>
        <taxon>Paenibacillus</taxon>
    </lineage>
</organism>
<dbReference type="InterPro" id="IPR025150">
    <property type="entry name" value="GH123_cat"/>
</dbReference>
<dbReference type="Pfam" id="PF22680">
    <property type="entry name" value="Glyco_hydro_123_N_2"/>
    <property type="match status" value="1"/>
</dbReference>
<accession>A0A3G9J9M1</accession>
<dbReference type="AlphaFoldDB" id="A0A3G9J9M1"/>
<gene>
    <name evidence="3" type="ORF">Back11_64100</name>
</gene>
<evidence type="ECO:0000313" key="3">
    <source>
        <dbReference type="EMBL" id="BBH25065.1"/>
    </source>
</evidence>
<dbReference type="Pfam" id="PF13320">
    <property type="entry name" value="GH123_cat"/>
    <property type="match status" value="1"/>
</dbReference>
<reference evidence="3 4" key="1">
    <citation type="submission" date="2018-11" db="EMBL/GenBank/DDBJ databases">
        <title>Complete genome sequence of Paenibacillus baekrokdamisoli strain KCTC 33723.</title>
        <authorList>
            <person name="Kang S.W."/>
            <person name="Lee K.C."/>
            <person name="Kim K.K."/>
            <person name="Kim J.S."/>
            <person name="Kim D.S."/>
            <person name="Ko S.H."/>
            <person name="Yang S.H."/>
            <person name="Lee J.S."/>
        </authorList>
    </citation>
    <scope>NUCLEOTIDE SEQUENCE [LARGE SCALE GENOMIC DNA]</scope>
    <source>
        <strain evidence="3 4">KCTC 33723</strain>
    </source>
</reference>
<proteinExistence type="predicted"/>
<dbReference type="EMBL" id="AP019308">
    <property type="protein sequence ID" value="BBH25065.1"/>
    <property type="molecule type" value="Genomic_DNA"/>
</dbReference>
<keyword evidence="4" id="KW-1185">Reference proteome</keyword>
<protein>
    <submittedName>
        <fullName evidence="3">Uncharacterized protein</fullName>
    </submittedName>
</protein>
<feature type="domain" description="Glycoside hydrolase 123 catalytic" evidence="1">
    <location>
        <begin position="340"/>
        <end position="529"/>
    </location>
</feature>
<evidence type="ECO:0000259" key="2">
    <source>
        <dbReference type="Pfam" id="PF22680"/>
    </source>
</evidence>
<evidence type="ECO:0000259" key="1">
    <source>
        <dbReference type="Pfam" id="PF13320"/>
    </source>
</evidence>
<dbReference type="InterPro" id="IPR053850">
    <property type="entry name" value="Glyco_hydro_123_N_2"/>
</dbReference>
<feature type="domain" description="Glycoside hydrolase 123 N-terminal" evidence="2">
    <location>
        <begin position="96"/>
        <end position="202"/>
    </location>
</feature>